<sequence length="427" mass="46718">MASPAVSKKRKRVLDEAPRATFALSAEPVSQLGPVLANFPLQPSKSIAYKCYLTKEHTEDDDAEKPAFAEQPILIAGEGNAVEFYTSDETQRAPVGCRYLVGVHNKRTGITKFREAPLHILAHEVKALKGIDPTAVSSLQRLEARAALGETFGTKKAKLAIRAQARNKVDVSAMEGVTDHIQESIQKNTQALPTKDEAKAAADSTRLVPAYNADALSPEEIYPRSNIIPDMEWKVLSVSSLTAAQSTAERIALLPFKRSNWVNEHLSLAFAGPTPKRDTLKMLLYISSIFAFRSATFKKIEKTAIQEKLSAVPSVVIDGLLSRFTETARGSTEARMTSQTETLLLTSLFALCLQVDDFATDTTLIAGDLSQPVTKINTLFKSLGCKISKPSQADLKRLGLPDSAGETKRAMLKVPLEFPKPRARRRT</sequence>
<accession>A0ACB8A142</accession>
<dbReference type="Proteomes" id="UP000790377">
    <property type="component" value="Unassembled WGS sequence"/>
</dbReference>
<evidence type="ECO:0000313" key="1">
    <source>
        <dbReference type="EMBL" id="KAH7907255.1"/>
    </source>
</evidence>
<evidence type="ECO:0000313" key="2">
    <source>
        <dbReference type="Proteomes" id="UP000790377"/>
    </source>
</evidence>
<organism evidence="1 2">
    <name type="scientific">Hygrophoropsis aurantiaca</name>
    <dbReference type="NCBI Taxonomy" id="72124"/>
    <lineage>
        <taxon>Eukaryota</taxon>
        <taxon>Fungi</taxon>
        <taxon>Dikarya</taxon>
        <taxon>Basidiomycota</taxon>
        <taxon>Agaricomycotina</taxon>
        <taxon>Agaricomycetes</taxon>
        <taxon>Agaricomycetidae</taxon>
        <taxon>Boletales</taxon>
        <taxon>Coniophorineae</taxon>
        <taxon>Hygrophoropsidaceae</taxon>
        <taxon>Hygrophoropsis</taxon>
    </lineage>
</organism>
<comment type="caution">
    <text evidence="1">The sequence shown here is derived from an EMBL/GenBank/DDBJ whole genome shotgun (WGS) entry which is preliminary data.</text>
</comment>
<dbReference type="EMBL" id="MU267922">
    <property type="protein sequence ID" value="KAH7907255.1"/>
    <property type="molecule type" value="Genomic_DNA"/>
</dbReference>
<protein>
    <submittedName>
        <fullName evidence="1">Rpa49 subunit specific to nuclear RNA polymerase I</fullName>
    </submittedName>
</protein>
<gene>
    <name evidence="1" type="ORF">BJ138DRAFT_1129304</name>
</gene>
<reference evidence="1" key="1">
    <citation type="journal article" date="2021" name="New Phytol.">
        <title>Evolutionary innovations through gain and loss of genes in the ectomycorrhizal Boletales.</title>
        <authorList>
            <person name="Wu G."/>
            <person name="Miyauchi S."/>
            <person name="Morin E."/>
            <person name="Kuo A."/>
            <person name="Drula E."/>
            <person name="Varga T."/>
            <person name="Kohler A."/>
            <person name="Feng B."/>
            <person name="Cao Y."/>
            <person name="Lipzen A."/>
            <person name="Daum C."/>
            <person name="Hundley H."/>
            <person name="Pangilinan J."/>
            <person name="Johnson J."/>
            <person name="Barry K."/>
            <person name="LaButti K."/>
            <person name="Ng V."/>
            <person name="Ahrendt S."/>
            <person name="Min B."/>
            <person name="Choi I.G."/>
            <person name="Park H."/>
            <person name="Plett J.M."/>
            <person name="Magnuson J."/>
            <person name="Spatafora J.W."/>
            <person name="Nagy L.G."/>
            <person name="Henrissat B."/>
            <person name="Grigoriev I.V."/>
            <person name="Yang Z.L."/>
            <person name="Xu J."/>
            <person name="Martin F.M."/>
        </authorList>
    </citation>
    <scope>NUCLEOTIDE SEQUENCE</scope>
    <source>
        <strain evidence="1">ATCC 28755</strain>
    </source>
</reference>
<proteinExistence type="predicted"/>
<keyword evidence="2" id="KW-1185">Reference proteome</keyword>
<name>A0ACB8A142_9AGAM</name>